<accession>A0ABQ5B7D7</accession>
<proteinExistence type="predicted"/>
<evidence type="ECO:0000313" key="2">
    <source>
        <dbReference type="EMBL" id="GJT08799.1"/>
    </source>
</evidence>
<evidence type="ECO:0000313" key="3">
    <source>
        <dbReference type="Proteomes" id="UP001151760"/>
    </source>
</evidence>
<name>A0ABQ5B7D7_9ASTR</name>
<keyword evidence="3" id="KW-1185">Reference proteome</keyword>
<dbReference type="EMBL" id="BQNB010012858">
    <property type="protein sequence ID" value="GJT08799.1"/>
    <property type="molecule type" value="Genomic_DNA"/>
</dbReference>
<organism evidence="2 3">
    <name type="scientific">Tanacetum coccineum</name>
    <dbReference type="NCBI Taxonomy" id="301880"/>
    <lineage>
        <taxon>Eukaryota</taxon>
        <taxon>Viridiplantae</taxon>
        <taxon>Streptophyta</taxon>
        <taxon>Embryophyta</taxon>
        <taxon>Tracheophyta</taxon>
        <taxon>Spermatophyta</taxon>
        <taxon>Magnoliopsida</taxon>
        <taxon>eudicotyledons</taxon>
        <taxon>Gunneridae</taxon>
        <taxon>Pentapetalae</taxon>
        <taxon>asterids</taxon>
        <taxon>campanulids</taxon>
        <taxon>Asterales</taxon>
        <taxon>Asteraceae</taxon>
        <taxon>Asteroideae</taxon>
        <taxon>Anthemideae</taxon>
        <taxon>Anthemidinae</taxon>
        <taxon>Tanacetum</taxon>
    </lineage>
</organism>
<feature type="compositionally biased region" description="Acidic residues" evidence="1">
    <location>
        <begin position="252"/>
        <end position="263"/>
    </location>
</feature>
<comment type="caution">
    <text evidence="2">The sequence shown here is derived from an EMBL/GenBank/DDBJ whole genome shotgun (WGS) entry which is preliminary data.</text>
</comment>
<sequence length="294" mass="33842">MNLQETQQVIARYEKWVPSTERVKISPTNVRLETTMHHKEETFQVIIDVIMNSMCVADAEVFRKIIDICLRVEGEEFNEVQDDDATLTILIDLVYKGPLHKHTNMYVDHMHQPWRTLEAVINKCLSGNTRSNDRLIKYRINILWGMFYKENVDYKMEKKSRPLKESKKTSRRQPGTGGSSEGTGRIPGVPDESIVVYATSSEGTGTKPGVLDEEKVTSKANVILEWGSEFESEQSEDSQLNFDEEEKKDNDGDADDENEDDDHINDIQGIDDENARTESDEDEIYKYKFKCTKM</sequence>
<feature type="compositionally biased region" description="Acidic residues" evidence="1">
    <location>
        <begin position="228"/>
        <end position="244"/>
    </location>
</feature>
<feature type="region of interest" description="Disordered" evidence="1">
    <location>
        <begin position="227"/>
        <end position="282"/>
    </location>
</feature>
<evidence type="ECO:0000256" key="1">
    <source>
        <dbReference type="SAM" id="MobiDB-lite"/>
    </source>
</evidence>
<reference evidence="2" key="1">
    <citation type="journal article" date="2022" name="Int. J. Mol. Sci.">
        <title>Draft Genome of Tanacetum Coccineum: Genomic Comparison of Closely Related Tanacetum-Family Plants.</title>
        <authorList>
            <person name="Yamashiro T."/>
            <person name="Shiraishi A."/>
            <person name="Nakayama K."/>
            <person name="Satake H."/>
        </authorList>
    </citation>
    <scope>NUCLEOTIDE SEQUENCE</scope>
</reference>
<reference evidence="2" key="2">
    <citation type="submission" date="2022-01" db="EMBL/GenBank/DDBJ databases">
        <authorList>
            <person name="Yamashiro T."/>
            <person name="Shiraishi A."/>
            <person name="Satake H."/>
            <person name="Nakayama K."/>
        </authorList>
    </citation>
    <scope>NUCLEOTIDE SEQUENCE</scope>
</reference>
<feature type="region of interest" description="Disordered" evidence="1">
    <location>
        <begin position="158"/>
        <end position="190"/>
    </location>
</feature>
<dbReference type="Proteomes" id="UP001151760">
    <property type="component" value="Unassembled WGS sequence"/>
</dbReference>
<protein>
    <submittedName>
        <fullName evidence="2">Uncharacterized protein</fullName>
    </submittedName>
</protein>
<feature type="compositionally biased region" description="Basic and acidic residues" evidence="1">
    <location>
        <begin position="158"/>
        <end position="168"/>
    </location>
</feature>
<gene>
    <name evidence="2" type="ORF">Tco_0843261</name>
</gene>